<keyword evidence="3 6" id="KW-1133">Transmembrane helix</keyword>
<evidence type="ECO:0000256" key="6">
    <source>
        <dbReference type="SAM" id="Phobius"/>
    </source>
</evidence>
<feature type="transmembrane region" description="Helical" evidence="6">
    <location>
        <begin position="297"/>
        <end position="316"/>
    </location>
</feature>
<dbReference type="NCBIfam" id="TIGR00815">
    <property type="entry name" value="sulP"/>
    <property type="match status" value="1"/>
</dbReference>
<dbReference type="EMBL" id="CAJNOK010000520">
    <property type="protein sequence ID" value="CAF0758921.1"/>
    <property type="molecule type" value="Genomic_DNA"/>
</dbReference>
<comment type="subcellular location">
    <subcellularLocation>
        <location evidence="1">Membrane</location>
        <topology evidence="1">Multi-pass membrane protein</topology>
    </subcellularLocation>
</comment>
<evidence type="ECO:0000313" key="11">
    <source>
        <dbReference type="EMBL" id="CAF3768345.1"/>
    </source>
</evidence>
<dbReference type="Proteomes" id="UP000681722">
    <property type="component" value="Unassembled WGS sequence"/>
</dbReference>
<evidence type="ECO:0000313" key="8">
    <source>
        <dbReference type="EMBL" id="CAF0758921.1"/>
    </source>
</evidence>
<dbReference type="SUPFAM" id="SSF52091">
    <property type="entry name" value="SpoIIaa-like"/>
    <property type="match status" value="1"/>
</dbReference>
<dbReference type="PROSITE" id="PS50801">
    <property type="entry name" value="STAS"/>
    <property type="match status" value="1"/>
</dbReference>
<feature type="transmembrane region" description="Helical" evidence="6">
    <location>
        <begin position="372"/>
        <end position="391"/>
    </location>
</feature>
<dbReference type="Pfam" id="PF01740">
    <property type="entry name" value="STAS"/>
    <property type="match status" value="1"/>
</dbReference>
<evidence type="ECO:0000313" key="10">
    <source>
        <dbReference type="EMBL" id="CAF3538552.1"/>
    </source>
</evidence>
<feature type="transmembrane region" description="Helical" evidence="6">
    <location>
        <begin position="107"/>
        <end position="131"/>
    </location>
</feature>
<evidence type="ECO:0000313" key="9">
    <source>
        <dbReference type="EMBL" id="CAF0996683.1"/>
    </source>
</evidence>
<dbReference type="EMBL" id="CAJOBC010003125">
    <property type="protein sequence ID" value="CAF3768345.1"/>
    <property type="molecule type" value="Genomic_DNA"/>
</dbReference>
<dbReference type="Gene3D" id="3.30.750.24">
    <property type="entry name" value="STAS domain"/>
    <property type="match status" value="1"/>
</dbReference>
<feature type="transmembrane region" description="Helical" evidence="6">
    <location>
        <begin position="451"/>
        <end position="468"/>
    </location>
</feature>
<comment type="caution">
    <text evidence="9">The sequence shown here is derived from an EMBL/GenBank/DDBJ whole genome shotgun (WGS) entry which is preliminary data.</text>
</comment>
<feature type="transmembrane region" description="Helical" evidence="6">
    <location>
        <begin position="50"/>
        <end position="72"/>
    </location>
</feature>
<evidence type="ECO:0000259" key="7">
    <source>
        <dbReference type="PROSITE" id="PS50801"/>
    </source>
</evidence>
<reference evidence="9" key="1">
    <citation type="submission" date="2021-02" db="EMBL/GenBank/DDBJ databases">
        <authorList>
            <person name="Nowell W R."/>
        </authorList>
    </citation>
    <scope>NUCLEOTIDE SEQUENCE</scope>
</reference>
<evidence type="ECO:0000256" key="3">
    <source>
        <dbReference type="ARBA" id="ARBA00022989"/>
    </source>
</evidence>
<feature type="domain" description="STAS" evidence="7">
    <location>
        <begin position="502"/>
        <end position="623"/>
    </location>
</feature>
<feature type="transmembrane region" description="Helical" evidence="6">
    <location>
        <begin position="138"/>
        <end position="158"/>
    </location>
</feature>
<keyword evidence="4 6" id="KW-0472">Membrane</keyword>
<dbReference type="EMBL" id="CAJNOQ010003124">
    <property type="protein sequence ID" value="CAF0996683.1"/>
    <property type="molecule type" value="Genomic_DNA"/>
</dbReference>
<keyword evidence="2 6" id="KW-0812">Transmembrane</keyword>
<evidence type="ECO:0000256" key="4">
    <source>
        <dbReference type="ARBA" id="ARBA00023136"/>
    </source>
</evidence>
<dbReference type="InterPro" id="IPR036513">
    <property type="entry name" value="STAS_dom_sf"/>
</dbReference>
<dbReference type="EMBL" id="CAJOBA010000520">
    <property type="protein sequence ID" value="CAF3538552.1"/>
    <property type="molecule type" value="Genomic_DNA"/>
</dbReference>
<dbReference type="Proteomes" id="UP000663829">
    <property type="component" value="Unassembled WGS sequence"/>
</dbReference>
<feature type="transmembrane region" description="Helical" evidence="6">
    <location>
        <begin position="84"/>
        <end position="101"/>
    </location>
</feature>
<feature type="transmembrane region" description="Helical" evidence="6">
    <location>
        <begin position="215"/>
        <end position="234"/>
    </location>
</feature>
<name>A0A814GI17_9BILA</name>
<dbReference type="Proteomes" id="UP000677228">
    <property type="component" value="Unassembled WGS sequence"/>
</dbReference>
<proteinExistence type="predicted"/>
<evidence type="ECO:0000256" key="1">
    <source>
        <dbReference type="ARBA" id="ARBA00004141"/>
    </source>
</evidence>
<accession>A0A814GI17</accession>
<dbReference type="Proteomes" id="UP000682733">
    <property type="component" value="Unassembled WGS sequence"/>
</dbReference>
<feature type="region of interest" description="Disordered" evidence="5">
    <location>
        <begin position="537"/>
        <end position="556"/>
    </location>
</feature>
<organism evidence="9 12">
    <name type="scientific">Didymodactylos carnosus</name>
    <dbReference type="NCBI Taxonomy" id="1234261"/>
    <lineage>
        <taxon>Eukaryota</taxon>
        <taxon>Metazoa</taxon>
        <taxon>Spiralia</taxon>
        <taxon>Gnathifera</taxon>
        <taxon>Rotifera</taxon>
        <taxon>Eurotatoria</taxon>
        <taxon>Bdelloidea</taxon>
        <taxon>Philodinida</taxon>
        <taxon>Philodinidae</taxon>
        <taxon>Didymodactylos</taxon>
    </lineage>
</organism>
<dbReference type="Pfam" id="PF00916">
    <property type="entry name" value="Sulfate_transp"/>
    <property type="match status" value="1"/>
</dbReference>
<evidence type="ECO:0000256" key="2">
    <source>
        <dbReference type="ARBA" id="ARBA00022692"/>
    </source>
</evidence>
<dbReference type="InterPro" id="IPR011547">
    <property type="entry name" value="SLC26A/SulP_dom"/>
</dbReference>
<feature type="transmembrane region" description="Helical" evidence="6">
    <location>
        <begin position="164"/>
        <end position="180"/>
    </location>
</feature>
<keyword evidence="12" id="KW-1185">Reference proteome</keyword>
<dbReference type="AlphaFoldDB" id="A0A814GI17"/>
<dbReference type="GO" id="GO:0055085">
    <property type="term" value="P:transmembrane transport"/>
    <property type="evidence" value="ECO:0007669"/>
    <property type="project" value="InterPro"/>
</dbReference>
<dbReference type="PANTHER" id="PTHR11814">
    <property type="entry name" value="SULFATE TRANSPORTER"/>
    <property type="match status" value="1"/>
</dbReference>
<protein>
    <recommendedName>
        <fullName evidence="7">STAS domain-containing protein</fullName>
    </recommendedName>
</protein>
<dbReference type="CDD" id="cd07042">
    <property type="entry name" value="STAS_SulP_like_sulfate_transporter"/>
    <property type="match status" value="1"/>
</dbReference>
<dbReference type="InterPro" id="IPR001902">
    <property type="entry name" value="SLC26A/SulP_fam"/>
</dbReference>
<gene>
    <name evidence="9" type="ORF">GPM918_LOCUS13537</name>
    <name evidence="8" type="ORF">OVA965_LOCUS2443</name>
    <name evidence="11" type="ORF">SRO942_LOCUS13541</name>
    <name evidence="10" type="ORF">TMI583_LOCUS2443</name>
</gene>
<sequence>MEIQDYLYVDDEPVPYQTQIKSYFQKLPASSKKYVRTLFPIFGWLPRYNLTWLIGDLIAGITVGVIIVPQGMGYAKVANLDPQYGLYSSFVGLCMYCFFATSKDISIGPTAVMSLLIGQTISSVGTTLFTGPQIASTLALFGGIISLAIGLFRLGVIVDFIPDPAIAGFMTGSCITIIIGQLPKLFGITGISSSLAAYLILGYTLQGLPGTHVDLAFGAIGLIWLYGIRYLTQFLTSRYPRFERPLFFFGIARNAILVIFGTLIAYGINVGQKTSPISILKTVPSGFREMHVPNTSISLLSTIAGTIPPVVVILILEHVAIAKSFGRINDYKINPNQELVAIGVTNIIGSFFSAYPTTGSFSRTAIKAKSGVRTPLAGVFSSLVVLLALYALTPAFYYIPDAILAAVIIHSVGDLASGPRVWKHLLDVHPLELFIFVAAVIITFFTTVEYGIYTSIGVSLIVILYRIARPSFSILGRITNSRGIYFPIDHPSVKDHITVNPNGIVIIRLNESLTYPNSSYITEKMIDYLKANTRRGKPLSNNKGDRAWNDSTPLEMSDTDKQKPVLKAFVIDFAGVANMDSTGIQCISDVRAIANRWANRYVFWHFVNVNTPEARRILIKLGFGSQSITIASGLLPSDRTKDLTAVSVVPMGQSNNQETKSSTLVTVKDKYTYFHYDIDEAVETAQKSYSP</sequence>
<evidence type="ECO:0000256" key="5">
    <source>
        <dbReference type="SAM" id="MobiDB-lite"/>
    </source>
</evidence>
<feature type="transmembrane region" description="Helical" evidence="6">
    <location>
        <begin position="246"/>
        <end position="268"/>
    </location>
</feature>
<dbReference type="OrthoDB" id="288203at2759"/>
<dbReference type="InterPro" id="IPR002645">
    <property type="entry name" value="STAS_dom"/>
</dbReference>
<dbReference type="GO" id="GO:0016020">
    <property type="term" value="C:membrane"/>
    <property type="evidence" value="ECO:0007669"/>
    <property type="project" value="UniProtKB-SubCell"/>
</dbReference>
<evidence type="ECO:0000313" key="12">
    <source>
        <dbReference type="Proteomes" id="UP000663829"/>
    </source>
</evidence>